<dbReference type="PATRIC" id="fig|360102.15.peg.781"/>
<dbReference type="GO" id="GO:0006355">
    <property type="term" value="P:regulation of DNA-templated transcription"/>
    <property type="evidence" value="ECO:0007669"/>
    <property type="project" value="InterPro"/>
</dbReference>
<dbReference type="PROSITE" id="PS00622">
    <property type="entry name" value="HTH_LUXR_1"/>
    <property type="match status" value="1"/>
</dbReference>
<dbReference type="Proteomes" id="UP000001971">
    <property type="component" value="Chromosome"/>
</dbReference>
<gene>
    <name evidence="3" type="ordered locus">YPA_2146</name>
</gene>
<dbReference type="AlphaFoldDB" id="A0A0E1NU83"/>
<dbReference type="SUPFAM" id="SSF46894">
    <property type="entry name" value="C-terminal effector domain of the bipartite response regulators"/>
    <property type="match status" value="1"/>
</dbReference>
<dbReference type="SMART" id="SM00421">
    <property type="entry name" value="HTH_LUXR"/>
    <property type="match status" value="1"/>
</dbReference>
<dbReference type="Gene3D" id="1.10.10.10">
    <property type="entry name" value="Winged helix-like DNA-binding domain superfamily/Winged helix DNA-binding domain"/>
    <property type="match status" value="1"/>
</dbReference>
<dbReference type="GeneID" id="57975747"/>
<dbReference type="InterPro" id="IPR016032">
    <property type="entry name" value="Sig_transdc_resp-reg_C-effctor"/>
</dbReference>
<proteinExistence type="predicted"/>
<reference evidence="3 4" key="1">
    <citation type="journal article" date="2006" name="J. Bacteriol.">
        <title>Complete genome sequence of Yersinia pestis strains Antiqua and Nepal516: evidence of gene reduction in an emerging pathogen.</title>
        <authorList>
            <person name="Chain P.S."/>
            <person name="Hu P."/>
            <person name="Malfatti S.A."/>
            <person name="Radnedge L."/>
            <person name="Larimer F."/>
            <person name="Vergez L.M."/>
            <person name="Worsham P."/>
            <person name="Chu M.C."/>
            <person name="Andersen G.L."/>
        </authorList>
    </citation>
    <scope>NUCLEOTIDE SEQUENCE [LARGE SCALE GENOMIC DNA]</scope>
    <source>
        <strain evidence="3 4">Antiqua</strain>
    </source>
</reference>
<evidence type="ECO:0000313" key="4">
    <source>
        <dbReference type="Proteomes" id="UP000001971"/>
    </source>
</evidence>
<dbReference type="PRINTS" id="PR00038">
    <property type="entry name" value="HTHLUXR"/>
</dbReference>
<feature type="domain" description="HTH luxR-type" evidence="2">
    <location>
        <begin position="123"/>
        <end position="188"/>
    </location>
</feature>
<sequence>MFSVAIKTRNAFYEFGLLSLLKKVLIKEDDMDYSIVPSHEKRDSNNANVIFKDLMVIVNIYQENSFIQKNNSNNNKPMMTVNIPFNSSQLGLYDVISKIKKILNIARLNYNMMMKSDLQRRIGLKNYIQLSMTESKVVQLTGKGHSTTDISKILDRSEKTILTHRRNAIRKLGMFNRLEFYKYASLMRNYSNKDAVFICL</sequence>
<dbReference type="InterPro" id="IPR036388">
    <property type="entry name" value="WH-like_DNA-bd_sf"/>
</dbReference>
<evidence type="ECO:0000313" key="3">
    <source>
        <dbReference type="EMBL" id="ABG14111.1"/>
    </source>
</evidence>
<dbReference type="Pfam" id="PF00196">
    <property type="entry name" value="GerE"/>
    <property type="match status" value="1"/>
</dbReference>
<dbReference type="KEGG" id="ypa:YPA_2146"/>
<dbReference type="PROSITE" id="PS50043">
    <property type="entry name" value="HTH_LUXR_2"/>
    <property type="match status" value="1"/>
</dbReference>
<dbReference type="CDD" id="cd06170">
    <property type="entry name" value="LuxR_C_like"/>
    <property type="match status" value="1"/>
</dbReference>
<dbReference type="RefSeq" id="WP_002211590.1">
    <property type="nucleotide sequence ID" value="NC_008150.1"/>
</dbReference>
<dbReference type="EMBL" id="CP000308">
    <property type="protein sequence ID" value="ABG14111.1"/>
    <property type="molecule type" value="Genomic_DNA"/>
</dbReference>
<organism evidence="3 4">
    <name type="scientific">Yersinia pestis bv. Antiqua (strain Antiqua)</name>
    <dbReference type="NCBI Taxonomy" id="360102"/>
    <lineage>
        <taxon>Bacteria</taxon>
        <taxon>Pseudomonadati</taxon>
        <taxon>Pseudomonadota</taxon>
        <taxon>Gammaproteobacteria</taxon>
        <taxon>Enterobacterales</taxon>
        <taxon>Yersiniaceae</taxon>
        <taxon>Yersinia</taxon>
    </lineage>
</organism>
<dbReference type="HOGENOM" id="CLU_118157_0_0_6"/>
<dbReference type="GO" id="GO:0003677">
    <property type="term" value="F:DNA binding"/>
    <property type="evidence" value="ECO:0007669"/>
    <property type="project" value="UniProtKB-KW"/>
</dbReference>
<keyword evidence="1" id="KW-0238">DNA-binding</keyword>
<evidence type="ECO:0000256" key="1">
    <source>
        <dbReference type="ARBA" id="ARBA00023125"/>
    </source>
</evidence>
<evidence type="ECO:0000259" key="2">
    <source>
        <dbReference type="PROSITE" id="PS50043"/>
    </source>
</evidence>
<dbReference type="InterPro" id="IPR000792">
    <property type="entry name" value="Tscrpt_reg_LuxR_C"/>
</dbReference>
<protein>
    <submittedName>
        <fullName evidence="3">Putative luxR-family regulatory protein</fullName>
    </submittedName>
</protein>
<name>A0A0E1NU83_YERPA</name>
<accession>A0A0E1NU83</accession>